<organism evidence="8 9">
    <name type="scientific">Gimesia panareensis</name>
    <dbReference type="NCBI Taxonomy" id="2527978"/>
    <lineage>
        <taxon>Bacteria</taxon>
        <taxon>Pseudomonadati</taxon>
        <taxon>Planctomycetota</taxon>
        <taxon>Planctomycetia</taxon>
        <taxon>Planctomycetales</taxon>
        <taxon>Planctomycetaceae</taxon>
        <taxon>Gimesia</taxon>
    </lineage>
</organism>
<name>A0A517ZZP8_9PLAN</name>
<evidence type="ECO:0000256" key="2">
    <source>
        <dbReference type="ARBA" id="ARBA00007783"/>
    </source>
</evidence>
<evidence type="ECO:0000256" key="7">
    <source>
        <dbReference type="ARBA" id="ARBA00023136"/>
    </source>
</evidence>
<dbReference type="InterPro" id="IPR051449">
    <property type="entry name" value="ABC-2_transporter_component"/>
</dbReference>
<accession>A0A518FH17</accession>
<keyword evidence="4" id="KW-1003">Cell membrane</keyword>
<accession>A0A517ZZP8</accession>
<dbReference type="Proteomes" id="UP000320839">
    <property type="component" value="Chromosome"/>
</dbReference>
<dbReference type="InterPro" id="IPR047817">
    <property type="entry name" value="ABC2_TM_bact-type"/>
</dbReference>
<comment type="similarity">
    <text evidence="2">Belongs to the ABC-2 integral membrane protein family.</text>
</comment>
<dbReference type="Gene3D" id="3.40.1710.10">
    <property type="entry name" value="abc type-2 transporter like domain"/>
    <property type="match status" value="1"/>
</dbReference>
<evidence type="ECO:0000256" key="5">
    <source>
        <dbReference type="ARBA" id="ARBA00022692"/>
    </source>
</evidence>
<dbReference type="InterPro" id="IPR013525">
    <property type="entry name" value="ABC2_TM"/>
</dbReference>
<dbReference type="PANTHER" id="PTHR30294">
    <property type="entry name" value="MEMBRANE COMPONENT OF ABC TRANSPORTER YHHJ-RELATED"/>
    <property type="match status" value="1"/>
</dbReference>
<sequence>MKNTRGGALMRMRGLIRKEFLQVLRDPSALAIAFVLPIVLLLIFGYGVSLDAEHVPLAIVVEYPTPDTASFCGELEHSPYFKPVYFHDMPTARQALMKRQVDAILHFRADFARQLRRADGATVQLVLNGVDANTARIVQGYVSGVLQKWMEHRAISTGQAPSVPVNIEHRIWFNANVRSRNYLVPGVVAEIMTLIGALLTALLMAREWERGTMEALMVTPVSMLEVLLGKIIPYFFLGLCGLALSVVMSVWLFEVPLRGSIWVLILSSSMFLLAALGMGLLISTVTKVQFVAAQVAIITTFLPAFILSGFIFDIGSMPTVIQWITCIIPARYYVSLLKTTFLAGDVWSVLIPNFIALCLMATFFLGLTGLISRKRLD</sequence>
<dbReference type="EMBL" id="CP036317">
    <property type="protein sequence ID" value="QDV15634.1"/>
    <property type="molecule type" value="Genomic_DNA"/>
</dbReference>
<dbReference type="PANTHER" id="PTHR30294:SF29">
    <property type="entry name" value="MULTIDRUG ABC TRANSPORTER PERMEASE YBHS-RELATED"/>
    <property type="match status" value="1"/>
</dbReference>
<keyword evidence="5" id="KW-0812">Transmembrane</keyword>
<evidence type="ECO:0000256" key="4">
    <source>
        <dbReference type="ARBA" id="ARBA00022475"/>
    </source>
</evidence>
<gene>
    <name evidence="8" type="primary">ybhS</name>
    <name evidence="8" type="ORF">Pan153_02500</name>
</gene>
<dbReference type="RefSeq" id="WP_145103150.1">
    <property type="nucleotide sequence ID" value="NZ_CP036277.1"/>
</dbReference>
<evidence type="ECO:0000313" key="8">
    <source>
        <dbReference type="EMBL" id="QDV15634.1"/>
    </source>
</evidence>
<evidence type="ECO:0000256" key="1">
    <source>
        <dbReference type="ARBA" id="ARBA00004651"/>
    </source>
</evidence>
<keyword evidence="7" id="KW-0472">Membrane</keyword>
<proteinExistence type="inferred from homology"/>
<reference evidence="8 9" key="1">
    <citation type="submission" date="2019-02" db="EMBL/GenBank/DDBJ databases">
        <title>Deep-cultivation of Planctomycetes and their phenomic and genomic characterization uncovers novel biology.</title>
        <authorList>
            <person name="Wiegand S."/>
            <person name="Jogler M."/>
            <person name="Boedeker C."/>
            <person name="Pinto D."/>
            <person name="Vollmers J."/>
            <person name="Rivas-Marin E."/>
            <person name="Kohn T."/>
            <person name="Peeters S.H."/>
            <person name="Heuer A."/>
            <person name="Rast P."/>
            <person name="Oberbeckmann S."/>
            <person name="Bunk B."/>
            <person name="Jeske O."/>
            <person name="Meyerdierks A."/>
            <person name="Storesund J.E."/>
            <person name="Kallscheuer N."/>
            <person name="Luecker S."/>
            <person name="Lage O.M."/>
            <person name="Pohl T."/>
            <person name="Merkel B.J."/>
            <person name="Hornburger P."/>
            <person name="Mueller R.-W."/>
            <person name="Bruemmer F."/>
            <person name="Labrenz M."/>
            <person name="Spormann A.M."/>
            <person name="Op den Camp H."/>
            <person name="Overmann J."/>
            <person name="Amann R."/>
            <person name="Jetten M.S.M."/>
            <person name="Mascher T."/>
            <person name="Medema M.H."/>
            <person name="Devos D.P."/>
            <person name="Kaster A.-K."/>
            <person name="Ovreas L."/>
            <person name="Rohde M."/>
            <person name="Galperin M.Y."/>
            <person name="Jogler C."/>
        </authorList>
    </citation>
    <scope>NUCLEOTIDE SEQUENCE [LARGE SCALE GENOMIC DNA]</scope>
    <source>
        <strain evidence="8 9">Pan153</strain>
    </source>
</reference>
<keyword evidence="6" id="KW-1133">Transmembrane helix</keyword>
<evidence type="ECO:0000256" key="6">
    <source>
        <dbReference type="ARBA" id="ARBA00022989"/>
    </source>
</evidence>
<keyword evidence="3" id="KW-0813">Transport</keyword>
<dbReference type="PROSITE" id="PS51012">
    <property type="entry name" value="ABC_TM2"/>
    <property type="match status" value="1"/>
</dbReference>
<dbReference type="GO" id="GO:0005886">
    <property type="term" value="C:plasma membrane"/>
    <property type="evidence" value="ECO:0007669"/>
    <property type="project" value="UniProtKB-SubCell"/>
</dbReference>
<dbReference type="GO" id="GO:0140359">
    <property type="term" value="F:ABC-type transporter activity"/>
    <property type="evidence" value="ECO:0007669"/>
    <property type="project" value="InterPro"/>
</dbReference>
<dbReference type="OrthoDB" id="9776218at2"/>
<dbReference type="Pfam" id="PF12698">
    <property type="entry name" value="ABC2_membrane_3"/>
    <property type="match status" value="1"/>
</dbReference>
<evidence type="ECO:0000313" key="9">
    <source>
        <dbReference type="Proteomes" id="UP000320839"/>
    </source>
</evidence>
<dbReference type="AlphaFoldDB" id="A0A517ZZP8"/>
<comment type="subcellular location">
    <subcellularLocation>
        <location evidence="1">Cell membrane</location>
        <topology evidence="1">Multi-pass membrane protein</topology>
    </subcellularLocation>
</comment>
<protein>
    <submittedName>
        <fullName evidence="8">Inner membrane transport permease YbhS</fullName>
    </submittedName>
</protein>
<evidence type="ECO:0000256" key="3">
    <source>
        <dbReference type="ARBA" id="ARBA00022448"/>
    </source>
</evidence>